<accession>E8UBI1</accession>
<dbReference type="RefSeq" id="WP_013557924.1">
    <property type="nucleotide sequence ID" value="NC_014958.1"/>
</dbReference>
<dbReference type="STRING" id="709986.Deima_2791"/>
<reference evidence="3" key="2">
    <citation type="submission" date="2011-01" db="EMBL/GenBank/DDBJ databases">
        <title>The complete genome of Deinococcus maricopensis DSM 21211.</title>
        <authorList>
            <consortium name="US DOE Joint Genome Institute (JGI-PGF)"/>
            <person name="Lucas S."/>
            <person name="Copeland A."/>
            <person name="Lapidus A."/>
            <person name="Goodwin L."/>
            <person name="Pitluck S."/>
            <person name="Kyrpides N."/>
            <person name="Mavromatis K."/>
            <person name="Pagani I."/>
            <person name="Ivanova N."/>
            <person name="Ovchinnikova G."/>
            <person name="Zeytun A."/>
            <person name="Detter J.C."/>
            <person name="Han C."/>
            <person name="Land M."/>
            <person name="Hauser L."/>
            <person name="Markowitz V."/>
            <person name="Cheng J.-F."/>
            <person name="Hugenholtz P."/>
            <person name="Woyke T."/>
            <person name="Wu D."/>
            <person name="Pukall R."/>
            <person name="Gehrich-Schroeter G."/>
            <person name="Brambilla E."/>
            <person name="Klenk H.-P."/>
            <person name="Eisen J.A."/>
        </authorList>
    </citation>
    <scope>NUCLEOTIDE SEQUENCE [LARGE SCALE GENOMIC DNA]</scope>
    <source>
        <strain evidence="3">DSM 21211 / LMG 22137 / NRRL B-23946 / LB-34</strain>
    </source>
</reference>
<dbReference type="Proteomes" id="UP000008635">
    <property type="component" value="Chromosome"/>
</dbReference>
<dbReference type="Pfam" id="PF10026">
    <property type="entry name" value="DUF2268"/>
    <property type="match status" value="1"/>
</dbReference>
<feature type="domain" description="DUF2268" evidence="1">
    <location>
        <begin position="26"/>
        <end position="203"/>
    </location>
</feature>
<dbReference type="KEGG" id="dmr:Deima_2791"/>
<evidence type="ECO:0000259" key="1">
    <source>
        <dbReference type="Pfam" id="PF10026"/>
    </source>
</evidence>
<organism evidence="2 3">
    <name type="scientific">Deinococcus maricopensis (strain DSM 21211 / LMG 22137 / NRRL B-23946 / LB-34)</name>
    <dbReference type="NCBI Taxonomy" id="709986"/>
    <lineage>
        <taxon>Bacteria</taxon>
        <taxon>Thermotogati</taxon>
        <taxon>Deinococcota</taxon>
        <taxon>Deinococci</taxon>
        <taxon>Deinococcales</taxon>
        <taxon>Deinococcaceae</taxon>
        <taxon>Deinococcus</taxon>
    </lineage>
</organism>
<reference evidence="2 3" key="1">
    <citation type="journal article" date="2011" name="Stand. Genomic Sci.">
        <title>Complete genome sequence of Deinococcus maricopensis type strain (LB-34).</title>
        <authorList>
            <person name="Pukall R."/>
            <person name="Zeytun A."/>
            <person name="Lucas S."/>
            <person name="Lapidus A."/>
            <person name="Hammon N."/>
            <person name="Deshpande S."/>
            <person name="Nolan M."/>
            <person name="Cheng J.F."/>
            <person name="Pitluck S."/>
            <person name="Liolios K."/>
            <person name="Pagani I."/>
            <person name="Mikhailova N."/>
            <person name="Ivanova N."/>
            <person name="Mavromatis K."/>
            <person name="Pati A."/>
            <person name="Tapia R."/>
            <person name="Han C."/>
            <person name="Goodwin L."/>
            <person name="Chen A."/>
            <person name="Palaniappan K."/>
            <person name="Land M."/>
            <person name="Hauser L."/>
            <person name="Chang Y.J."/>
            <person name="Jeffries C.D."/>
            <person name="Brambilla E.M."/>
            <person name="Rohde M."/>
            <person name="Goker M."/>
            <person name="Detter J.C."/>
            <person name="Woyke T."/>
            <person name="Bristow J."/>
            <person name="Eisen J.A."/>
            <person name="Markowitz V."/>
            <person name="Hugenholtz P."/>
            <person name="Kyrpides N.C."/>
            <person name="Klenk H.P."/>
        </authorList>
    </citation>
    <scope>NUCLEOTIDE SEQUENCE [LARGE SCALE GENOMIC DNA]</scope>
    <source>
        <strain evidence="3">DSM 21211 / LMG 22137 / NRRL B-23946 / LB-34</strain>
    </source>
</reference>
<dbReference type="AlphaFoldDB" id="E8UBI1"/>
<dbReference type="EMBL" id="CP002454">
    <property type="protein sequence ID" value="ADV68420.1"/>
    <property type="molecule type" value="Genomic_DNA"/>
</dbReference>
<name>E8UBI1_DEIML</name>
<gene>
    <name evidence="2" type="ordered locus">Deima_2791</name>
</gene>
<dbReference type="InterPro" id="IPR018728">
    <property type="entry name" value="DUF2268"/>
</dbReference>
<sequence length="208" mass="23036">MPNALHLMNAGGLLEAPLEAALRAAATEALHRHAEHLALDGVDVAMYVSERTIPETGVLGYAPFGHYVEVMLSPDNANFERLWRTEVPATLAHELHHARRWRGPGYGHTLLEALVSEGLAQHHEATERGHAPMYACIHADLESLWAQAQEGLHRPHDHAAWFFGTAHLPRWAGYALGYELVRRYFQQHGGNAVTHVDAPAGRFSACWA</sequence>
<evidence type="ECO:0000313" key="2">
    <source>
        <dbReference type="EMBL" id="ADV68420.1"/>
    </source>
</evidence>
<keyword evidence="3" id="KW-1185">Reference proteome</keyword>
<protein>
    <recommendedName>
        <fullName evidence="1">DUF2268 domain-containing protein</fullName>
    </recommendedName>
</protein>
<evidence type="ECO:0000313" key="3">
    <source>
        <dbReference type="Proteomes" id="UP000008635"/>
    </source>
</evidence>
<dbReference type="eggNOG" id="COG5504">
    <property type="taxonomic scope" value="Bacteria"/>
</dbReference>
<dbReference type="HOGENOM" id="CLU_086343_0_0_0"/>
<proteinExistence type="predicted"/>